<evidence type="ECO:0000256" key="2">
    <source>
        <dbReference type="PROSITE-ProRule" id="PRU00504"/>
    </source>
</evidence>
<accession>A0A815BXB1</accession>
<dbReference type="Gene3D" id="1.20.1070.10">
    <property type="entry name" value="Rhodopsin 7-helix transmembrane proteins"/>
    <property type="match status" value="1"/>
</dbReference>
<dbReference type="GO" id="GO:0008270">
    <property type="term" value="F:zinc ion binding"/>
    <property type="evidence" value="ECO:0007669"/>
    <property type="project" value="UniProtKB-KW"/>
</dbReference>
<feature type="repeat" description="NHL" evidence="2">
    <location>
        <begin position="170"/>
        <end position="206"/>
    </location>
</feature>
<evidence type="ECO:0000256" key="3">
    <source>
        <dbReference type="SAM" id="Phobius"/>
    </source>
</evidence>
<dbReference type="GO" id="GO:0061630">
    <property type="term" value="F:ubiquitin protein ligase activity"/>
    <property type="evidence" value="ECO:0007669"/>
    <property type="project" value="TreeGrafter"/>
</dbReference>
<dbReference type="Gene3D" id="2.120.10.30">
    <property type="entry name" value="TolB, C-terminal domain"/>
    <property type="match status" value="2"/>
</dbReference>
<name>A0A815BXB1_ADIRI</name>
<evidence type="ECO:0000313" key="4">
    <source>
        <dbReference type="EMBL" id="CAF1277673.1"/>
    </source>
</evidence>
<dbReference type="AlphaFoldDB" id="A0A815BXB1"/>
<dbReference type="GO" id="GO:0043161">
    <property type="term" value="P:proteasome-mediated ubiquitin-dependent protein catabolic process"/>
    <property type="evidence" value="ECO:0007669"/>
    <property type="project" value="TreeGrafter"/>
</dbReference>
<sequence length="889" mass="102005">MKEYQITCFCCVALSSNQPALCSTVKWSQTATTFVNSDLLGTKGADIFIDRNNTIYVAPSEKHQILIWNPNSIHATKILRTRWSASPSIFVSNIGEVYVGVDISENKILKWVSSANNSGNIMEVKTQCASLFVTSNGYLYCASVLEDIVWKTPLDDEMEMVVVTGTGRDGSSDIELDDPEGIFVDTDSDLYVADSMNDRIQLFRLDETVGETVAGQSSSDITIGLSQPHSIILDAYNYLFISDDGNNRIVASGPNGFRCLVGCDGGGTRSHQLKSPQRLRFDIYGNLFVVDKGNSRIQKFDLLEDSCVDVPTTIQATFSSTLTEDHERFARAPFYPSAFFYEVIEMFVSQNGFYIITSVSSIGLYGYVYKDRFHSFDPTSRDLIAWNGERYSNDQFEFTLELHAYAKYILVVTTYNPFVTGPFSITVFGSPTVQLKHIDIEQFIESTYTSSLTHDSKKYSPIDCEAVPREYYEAIHVNVIESGFYTIMIDEITEMGMKLYIYEHDFYALIPFGYLLKRKDTCERYESRTITLELLSDIRYVFVVTVCMLDQMWDFSFKIFGKSHVYFQRTDASPVIYSTYSSELTTDNQKYDKECTRVNYYYETIELTVFADTYYDFSIMQSSDINIYIYENHFDPLNPKKNLISIDEHICSNGGEIKHTVYLRSDIIYTLLAVKCYFTTLYEKYWSHSRRYFTFGSQSKCGHTLSTTSDQNQWRFDRIIMFLAGVISSVCSILNFHDAISQQVGCGLYLFASSVTSLLTITMFTIKFWFVVVTQMNTSILQYVLAGGCKWIESLLKFFFYWDAWLCACVAIERAMSIYRGISFDKEKRKRFAQWIIFILPIVIMCTIIHELLYRGIFVHEIKEKSYRRNRDSQLYMVCNYSSAISSGL</sequence>
<proteinExistence type="predicted"/>
<keyword evidence="5" id="KW-1185">Reference proteome</keyword>
<dbReference type="PANTHER" id="PTHR24104">
    <property type="entry name" value="E3 UBIQUITIN-PROTEIN LIGASE NHLRC1-RELATED"/>
    <property type="match status" value="1"/>
</dbReference>
<dbReference type="GO" id="GO:0000209">
    <property type="term" value="P:protein polyubiquitination"/>
    <property type="evidence" value="ECO:0007669"/>
    <property type="project" value="TreeGrafter"/>
</dbReference>
<comment type="caution">
    <text evidence="4">The sequence shown here is derived from an EMBL/GenBank/DDBJ whole genome shotgun (WGS) entry which is preliminary data.</text>
</comment>
<feature type="transmembrane region" description="Helical" evidence="3">
    <location>
        <begin position="719"/>
        <end position="736"/>
    </location>
</feature>
<keyword evidence="1" id="KW-0677">Repeat</keyword>
<keyword evidence="3" id="KW-1133">Transmembrane helix</keyword>
<evidence type="ECO:0000313" key="5">
    <source>
        <dbReference type="Proteomes" id="UP000663828"/>
    </source>
</evidence>
<dbReference type="Proteomes" id="UP000663828">
    <property type="component" value="Unassembled WGS sequence"/>
</dbReference>
<dbReference type="EMBL" id="CAJNOR010002320">
    <property type="protein sequence ID" value="CAF1277673.1"/>
    <property type="molecule type" value="Genomic_DNA"/>
</dbReference>
<reference evidence="4" key="1">
    <citation type="submission" date="2021-02" db="EMBL/GenBank/DDBJ databases">
        <authorList>
            <person name="Nowell W R."/>
        </authorList>
    </citation>
    <scope>NUCLEOTIDE SEQUENCE</scope>
</reference>
<keyword evidence="3" id="KW-0472">Membrane</keyword>
<dbReference type="CDD" id="cd05819">
    <property type="entry name" value="NHL"/>
    <property type="match status" value="1"/>
</dbReference>
<dbReference type="InterPro" id="IPR011042">
    <property type="entry name" value="6-blade_b-propeller_TolB-like"/>
</dbReference>
<keyword evidence="3" id="KW-0812">Transmembrane</keyword>
<dbReference type="InterPro" id="IPR050952">
    <property type="entry name" value="TRIM-NHL_E3_ligases"/>
</dbReference>
<feature type="transmembrane region" description="Helical" evidence="3">
    <location>
        <begin position="832"/>
        <end position="850"/>
    </location>
</feature>
<organism evidence="4 5">
    <name type="scientific">Adineta ricciae</name>
    <name type="common">Rotifer</name>
    <dbReference type="NCBI Taxonomy" id="249248"/>
    <lineage>
        <taxon>Eukaryota</taxon>
        <taxon>Metazoa</taxon>
        <taxon>Spiralia</taxon>
        <taxon>Gnathifera</taxon>
        <taxon>Rotifera</taxon>
        <taxon>Eurotatoria</taxon>
        <taxon>Bdelloidea</taxon>
        <taxon>Adinetida</taxon>
        <taxon>Adinetidae</taxon>
        <taxon>Adineta</taxon>
    </lineage>
</organism>
<dbReference type="SUPFAM" id="SSF101898">
    <property type="entry name" value="NHL repeat"/>
    <property type="match status" value="1"/>
</dbReference>
<gene>
    <name evidence="4" type="ORF">XAT740_LOCUS27641</name>
</gene>
<protein>
    <submittedName>
        <fullName evidence="4">Uncharacterized protein</fullName>
    </submittedName>
</protein>
<dbReference type="PANTHER" id="PTHR24104:SF25">
    <property type="entry name" value="PROTEIN LIN-41"/>
    <property type="match status" value="1"/>
</dbReference>
<evidence type="ECO:0000256" key="1">
    <source>
        <dbReference type="ARBA" id="ARBA00022737"/>
    </source>
</evidence>
<dbReference type="PROSITE" id="PS51125">
    <property type="entry name" value="NHL"/>
    <property type="match status" value="1"/>
</dbReference>
<feature type="transmembrane region" description="Helical" evidence="3">
    <location>
        <begin position="748"/>
        <end position="771"/>
    </location>
</feature>
<dbReference type="InterPro" id="IPR001258">
    <property type="entry name" value="NHL_repeat"/>
</dbReference>